<gene>
    <name evidence="1" type="ORF">WMQ36_26480</name>
</gene>
<evidence type="ECO:0000313" key="1">
    <source>
        <dbReference type="EMBL" id="MEQ2428511.1"/>
    </source>
</evidence>
<dbReference type="EMBL" id="JBBMFM010000187">
    <property type="protein sequence ID" value="MEQ2428511.1"/>
    <property type="molecule type" value="Genomic_DNA"/>
</dbReference>
<reference evidence="1 2" key="1">
    <citation type="submission" date="2024-03" db="EMBL/GenBank/DDBJ databases">
        <title>Human intestinal bacterial collection.</title>
        <authorList>
            <person name="Pauvert C."/>
            <person name="Hitch T.C.A."/>
            <person name="Clavel T."/>
        </authorList>
    </citation>
    <scope>NUCLEOTIDE SEQUENCE [LARGE SCALE GENOMIC DNA]</scope>
    <source>
        <strain evidence="1 2">CLA-SR-H021</strain>
    </source>
</reference>
<keyword evidence="2" id="KW-1185">Reference proteome</keyword>
<sequence>MFGPNSGYIARYAPFICAKSPTK</sequence>
<proteinExistence type="predicted"/>
<comment type="caution">
    <text evidence="1">The sequence shown here is derived from an EMBL/GenBank/DDBJ whole genome shotgun (WGS) entry which is preliminary data.</text>
</comment>
<accession>A0ABV1DDP6</accession>
<protein>
    <submittedName>
        <fullName evidence="1">Uncharacterized protein</fullName>
    </submittedName>
</protein>
<dbReference type="Proteomes" id="UP001454086">
    <property type="component" value="Unassembled WGS sequence"/>
</dbReference>
<evidence type="ECO:0000313" key="2">
    <source>
        <dbReference type="Proteomes" id="UP001454086"/>
    </source>
</evidence>
<organism evidence="1 2">
    <name type="scientific">Enterocloster hominis</name>
    <name type="common">ex Hitch et al. 2024</name>
    <dbReference type="NCBI Taxonomy" id="1917870"/>
    <lineage>
        <taxon>Bacteria</taxon>
        <taxon>Bacillati</taxon>
        <taxon>Bacillota</taxon>
        <taxon>Clostridia</taxon>
        <taxon>Lachnospirales</taxon>
        <taxon>Lachnospiraceae</taxon>
        <taxon>Enterocloster</taxon>
    </lineage>
</organism>
<name>A0ABV1DDP6_9FIRM</name>